<name>A0A0V1GDT5_TRIPS</name>
<comment type="caution">
    <text evidence="2">The sequence shown here is derived from an EMBL/GenBank/DDBJ whole genome shotgun (WGS) entry which is preliminary data.</text>
</comment>
<proteinExistence type="predicted"/>
<evidence type="ECO:0000313" key="2">
    <source>
        <dbReference type="EMBL" id="KRY96300.1"/>
    </source>
</evidence>
<reference evidence="2 3" key="1">
    <citation type="submission" date="2015-01" db="EMBL/GenBank/DDBJ databases">
        <title>Evolution of Trichinella species and genotypes.</title>
        <authorList>
            <person name="Korhonen P.K."/>
            <person name="Edoardo P."/>
            <person name="Giuseppe L.R."/>
            <person name="Gasser R.B."/>
        </authorList>
    </citation>
    <scope>NUCLEOTIDE SEQUENCE [LARGE SCALE GENOMIC DNA]</scope>
    <source>
        <strain evidence="2">ISS588</strain>
    </source>
</reference>
<sequence>MASLWSRETVFSGFIATTKRAFYLACVFFFQQLCIRVPSFSGVASQ</sequence>
<keyword evidence="1" id="KW-1133">Transmembrane helix</keyword>
<accession>A0A0V1GDT5</accession>
<organism evidence="2 3">
    <name type="scientific">Trichinella pseudospiralis</name>
    <name type="common">Parasitic roundworm</name>
    <dbReference type="NCBI Taxonomy" id="6337"/>
    <lineage>
        <taxon>Eukaryota</taxon>
        <taxon>Metazoa</taxon>
        <taxon>Ecdysozoa</taxon>
        <taxon>Nematoda</taxon>
        <taxon>Enoplea</taxon>
        <taxon>Dorylaimia</taxon>
        <taxon>Trichinellida</taxon>
        <taxon>Trichinellidae</taxon>
        <taxon>Trichinella</taxon>
    </lineage>
</organism>
<evidence type="ECO:0000313" key="3">
    <source>
        <dbReference type="Proteomes" id="UP000054805"/>
    </source>
</evidence>
<keyword evidence="3" id="KW-1185">Reference proteome</keyword>
<dbReference type="EMBL" id="JYDS01003319">
    <property type="protein sequence ID" value="KRY96300.1"/>
    <property type="molecule type" value="Genomic_DNA"/>
</dbReference>
<keyword evidence="1" id="KW-0472">Membrane</keyword>
<evidence type="ECO:0000256" key="1">
    <source>
        <dbReference type="SAM" id="Phobius"/>
    </source>
</evidence>
<dbReference type="AlphaFoldDB" id="A0A0V1GDT5"/>
<feature type="transmembrane region" description="Helical" evidence="1">
    <location>
        <begin position="21"/>
        <end position="40"/>
    </location>
</feature>
<keyword evidence="1" id="KW-0812">Transmembrane</keyword>
<protein>
    <submittedName>
        <fullName evidence="2">Uncharacterized protein</fullName>
    </submittedName>
</protein>
<dbReference type="Proteomes" id="UP000054805">
    <property type="component" value="Unassembled WGS sequence"/>
</dbReference>
<gene>
    <name evidence="2" type="ORF">T4B_8368</name>
</gene>